<comment type="caution">
    <text evidence="3">The sequence shown here is derived from an EMBL/GenBank/DDBJ whole genome shotgun (WGS) entry which is preliminary data.</text>
</comment>
<name>A0A7X5RME3_9ALTE</name>
<keyword evidence="4" id="KW-1185">Reference proteome</keyword>
<dbReference type="RefSeq" id="WP_163088237.1">
    <property type="nucleotide sequence ID" value="NZ_JAAAWN010000033.1"/>
</dbReference>
<dbReference type="InterPro" id="IPR011089">
    <property type="entry name" value="GmrSD_C"/>
</dbReference>
<dbReference type="Pfam" id="PF07510">
    <property type="entry name" value="GmrSD_C"/>
    <property type="match status" value="1"/>
</dbReference>
<feature type="chain" id="PRO_5031105044" evidence="1">
    <location>
        <begin position="27"/>
        <end position="253"/>
    </location>
</feature>
<dbReference type="EMBL" id="JAAAWN010000033">
    <property type="protein sequence ID" value="NDV92988.1"/>
    <property type="molecule type" value="Genomic_DNA"/>
</dbReference>
<evidence type="ECO:0000313" key="4">
    <source>
        <dbReference type="Proteomes" id="UP000470213"/>
    </source>
</evidence>
<feature type="domain" description="GmrSD restriction endonucleases C-terminal" evidence="2">
    <location>
        <begin position="131"/>
        <end position="237"/>
    </location>
</feature>
<sequence>MNSNTLILFLLSFSILSCGLPNDVYAQVKKSTFGICHDTSSASYNRTKNFEAFSTIEACLESGGRLPKATSAYQQAEKEAQREGRSFTSDYDRADWPHWIDDDSDCQNTRHETLISTSNIPVEFKTDKGCQVAVGEWYDPYSGDIFTDSTALDLDHIVPLKFAHGHGGDKWSRDKRQTFANDSENLLLVKASLNRQKGAKGLDEWLPPNHAYRCEYIERFMGVIEKYGLLLIPNEKRVINRMQKACTGLAHEV</sequence>
<gene>
    <name evidence="3" type="ORF">GTH32_17610</name>
</gene>
<evidence type="ECO:0000256" key="1">
    <source>
        <dbReference type="SAM" id="SignalP"/>
    </source>
</evidence>
<proteinExistence type="predicted"/>
<reference evidence="3 4" key="1">
    <citation type="submission" date="2020-01" db="EMBL/GenBank/DDBJ databases">
        <authorList>
            <person name="Chen J."/>
            <person name="Zhu S."/>
            <person name="Yang J."/>
        </authorList>
    </citation>
    <scope>NUCLEOTIDE SEQUENCE [LARGE SCALE GENOMIC DNA]</scope>
    <source>
        <strain evidence="3 4">345S023</strain>
    </source>
</reference>
<protein>
    <submittedName>
        <fullName evidence="3">DUF1524 domain-containing protein</fullName>
    </submittedName>
</protein>
<evidence type="ECO:0000259" key="2">
    <source>
        <dbReference type="Pfam" id="PF07510"/>
    </source>
</evidence>
<dbReference type="PANTHER" id="PTHR24094:SF15">
    <property type="entry name" value="AMP-DEPENDENT SYNTHETASE_LIGASE DOMAIN-CONTAINING PROTEIN-RELATED"/>
    <property type="match status" value="1"/>
</dbReference>
<dbReference type="AlphaFoldDB" id="A0A7X5RME3"/>
<organism evidence="3 4">
    <name type="scientific">Alteromonas profundi</name>
    <dbReference type="NCBI Taxonomy" id="2696062"/>
    <lineage>
        <taxon>Bacteria</taxon>
        <taxon>Pseudomonadati</taxon>
        <taxon>Pseudomonadota</taxon>
        <taxon>Gammaproteobacteria</taxon>
        <taxon>Alteromonadales</taxon>
        <taxon>Alteromonadaceae</taxon>
        <taxon>Alteromonas/Salinimonas group</taxon>
        <taxon>Alteromonas</taxon>
    </lineage>
</organism>
<evidence type="ECO:0000313" key="3">
    <source>
        <dbReference type="EMBL" id="NDV92988.1"/>
    </source>
</evidence>
<feature type="signal peptide" evidence="1">
    <location>
        <begin position="1"/>
        <end position="26"/>
    </location>
</feature>
<dbReference type="PANTHER" id="PTHR24094">
    <property type="entry name" value="SECRETED PROTEIN"/>
    <property type="match status" value="1"/>
</dbReference>
<keyword evidence="1" id="KW-0732">Signal</keyword>
<accession>A0A7X5RME3</accession>
<dbReference type="Proteomes" id="UP000470213">
    <property type="component" value="Unassembled WGS sequence"/>
</dbReference>